<dbReference type="SUPFAM" id="SSF55060">
    <property type="entry name" value="GHMP Kinase, C-terminal domain"/>
    <property type="match status" value="1"/>
</dbReference>
<keyword evidence="1" id="KW-0808">Transferase</keyword>
<gene>
    <name evidence="3" type="ORF">KDW_13100</name>
</gene>
<proteinExistence type="predicted"/>
<evidence type="ECO:0000313" key="4">
    <source>
        <dbReference type="Proteomes" id="UP000326912"/>
    </source>
</evidence>
<dbReference type="Gene3D" id="3.30.70.890">
    <property type="entry name" value="GHMP kinase, C-terminal domain"/>
    <property type="match status" value="1"/>
</dbReference>
<accession>A0A5J4KDN6</accession>
<evidence type="ECO:0000256" key="1">
    <source>
        <dbReference type="ARBA" id="ARBA00022679"/>
    </source>
</evidence>
<dbReference type="InterPro" id="IPR013750">
    <property type="entry name" value="GHMP_kinase_C_dom"/>
</dbReference>
<organism evidence="3 4">
    <name type="scientific">Dictyobacter vulcani</name>
    <dbReference type="NCBI Taxonomy" id="2607529"/>
    <lineage>
        <taxon>Bacteria</taxon>
        <taxon>Bacillati</taxon>
        <taxon>Chloroflexota</taxon>
        <taxon>Ktedonobacteria</taxon>
        <taxon>Ktedonobacterales</taxon>
        <taxon>Dictyobacteraceae</taxon>
        <taxon>Dictyobacter</taxon>
    </lineage>
</organism>
<dbReference type="InterPro" id="IPR036554">
    <property type="entry name" value="GHMP_kinase_C_sf"/>
</dbReference>
<dbReference type="RefSeq" id="WP_151755179.1">
    <property type="nucleotide sequence ID" value="NZ_BKZW01000001.1"/>
</dbReference>
<feature type="domain" description="GHMP kinase C-terminal" evidence="2">
    <location>
        <begin position="2"/>
        <end position="34"/>
    </location>
</feature>
<dbReference type="Proteomes" id="UP000326912">
    <property type="component" value="Unassembled WGS sequence"/>
</dbReference>
<reference evidence="3 4" key="1">
    <citation type="submission" date="2019-10" db="EMBL/GenBank/DDBJ databases">
        <title>Dictyobacter vulcani sp. nov., within the class Ktedonobacteria, isolated from soil of volcanic Mt. Zao.</title>
        <authorList>
            <person name="Zheng Y."/>
            <person name="Wang C.M."/>
            <person name="Sakai Y."/>
            <person name="Abe K."/>
            <person name="Yokota A."/>
            <person name="Yabe S."/>
        </authorList>
    </citation>
    <scope>NUCLEOTIDE SEQUENCE [LARGE SCALE GENOMIC DNA]</scope>
    <source>
        <strain evidence="3 4">W12</strain>
    </source>
</reference>
<dbReference type="AlphaFoldDB" id="A0A5J4KDN6"/>
<dbReference type="EMBL" id="BKZW01000001">
    <property type="protein sequence ID" value="GER87148.1"/>
    <property type="molecule type" value="Genomic_DNA"/>
</dbReference>
<dbReference type="GO" id="GO:0016740">
    <property type="term" value="F:transferase activity"/>
    <property type="evidence" value="ECO:0007669"/>
    <property type="project" value="UniProtKB-KW"/>
</dbReference>
<evidence type="ECO:0000259" key="2">
    <source>
        <dbReference type="Pfam" id="PF08544"/>
    </source>
</evidence>
<comment type="caution">
    <text evidence="3">The sequence shown here is derived from an EMBL/GenBank/DDBJ whole genome shotgun (WGS) entry which is preliminary data.</text>
</comment>
<sequence length="63" mass="6651">MGARITGGGSGGTVAIIARQHANDIFAEISQRYEQETGLKTTILCGSSPGASTWGIRILHHTR</sequence>
<keyword evidence="4" id="KW-1185">Reference proteome</keyword>
<dbReference type="Pfam" id="PF08544">
    <property type="entry name" value="GHMP_kinases_C"/>
    <property type="match status" value="1"/>
</dbReference>
<evidence type="ECO:0000313" key="3">
    <source>
        <dbReference type="EMBL" id="GER87148.1"/>
    </source>
</evidence>
<name>A0A5J4KDN6_9CHLR</name>
<protein>
    <recommendedName>
        <fullName evidence="2">GHMP kinase C-terminal domain-containing protein</fullName>
    </recommendedName>
</protein>